<keyword evidence="2" id="KW-0732">Signal</keyword>
<feature type="region of interest" description="Disordered" evidence="1">
    <location>
        <begin position="260"/>
        <end position="302"/>
    </location>
</feature>
<name>A0ABR1RM28_9PEZI</name>
<feature type="chain" id="PRO_5045397905" evidence="2">
    <location>
        <begin position="17"/>
        <end position="422"/>
    </location>
</feature>
<protein>
    <submittedName>
        <fullName evidence="3">Symbiotic chitinase</fullName>
    </submittedName>
</protein>
<dbReference type="EMBL" id="JAQQWI010000013">
    <property type="protein sequence ID" value="KAK8013594.1"/>
    <property type="molecule type" value="Genomic_DNA"/>
</dbReference>
<gene>
    <name evidence="3" type="ORF">PG991_009187</name>
</gene>
<evidence type="ECO:0000256" key="2">
    <source>
        <dbReference type="SAM" id="SignalP"/>
    </source>
</evidence>
<evidence type="ECO:0000313" key="3">
    <source>
        <dbReference type="EMBL" id="KAK8013594.1"/>
    </source>
</evidence>
<evidence type="ECO:0000313" key="4">
    <source>
        <dbReference type="Proteomes" id="UP001396898"/>
    </source>
</evidence>
<evidence type="ECO:0000256" key="1">
    <source>
        <dbReference type="SAM" id="MobiDB-lite"/>
    </source>
</evidence>
<reference evidence="3 4" key="1">
    <citation type="submission" date="2023-01" db="EMBL/GenBank/DDBJ databases">
        <title>Analysis of 21 Apiospora genomes using comparative genomics revels a genus with tremendous synthesis potential of carbohydrate active enzymes and secondary metabolites.</title>
        <authorList>
            <person name="Sorensen T."/>
        </authorList>
    </citation>
    <scope>NUCLEOTIDE SEQUENCE [LARGE SCALE GENOMIC DNA]</scope>
    <source>
        <strain evidence="3 4">CBS 20057</strain>
    </source>
</reference>
<accession>A0ABR1RM28</accession>
<feature type="signal peptide" evidence="2">
    <location>
        <begin position="1"/>
        <end position="16"/>
    </location>
</feature>
<organism evidence="3 4">
    <name type="scientific">Apiospora marii</name>
    <dbReference type="NCBI Taxonomy" id="335849"/>
    <lineage>
        <taxon>Eukaryota</taxon>
        <taxon>Fungi</taxon>
        <taxon>Dikarya</taxon>
        <taxon>Ascomycota</taxon>
        <taxon>Pezizomycotina</taxon>
        <taxon>Sordariomycetes</taxon>
        <taxon>Xylariomycetidae</taxon>
        <taxon>Amphisphaeriales</taxon>
        <taxon>Apiosporaceae</taxon>
        <taxon>Apiospora</taxon>
    </lineage>
</organism>
<sequence>MIYFFLVLGISHATYAVHSPPGQPDMDGYNGGMFLASTTPLSQSPTSISTSGQITSDGVIVSIDPAIWLSPTPTIAYQPPCTLVLPPWTMEAPITISLPPAIETIDETWETTADGLTGYGKSILLVTITLPPVTTSVLDLSNIILSSWAPTLANITNSITLPPVTLTESSHGNDDEGLSRLGSVTTATFPAGALVGARSIAIDNNYVMFSGTAYSVPPFTRATITSLGSQRAMLIPRHIGQSMALTIDWLSIPTKTETPPVLTIGSDGKSTSAPTTTETTTSLPEPPATATTTQPTETAPPPLPSRFVYIEYWLMALQTGEEMKSWVVYTTKGGGLDVCKEANVAEFRTDQGDRTKGHPGGSSTFRAFGIDGCSYTGTESTVGTLVCPGVDQITCIKDPQLGEYFPCGQGDNAVSPNVRCYW</sequence>
<dbReference type="Proteomes" id="UP001396898">
    <property type="component" value="Unassembled WGS sequence"/>
</dbReference>
<feature type="compositionally biased region" description="Low complexity" evidence="1">
    <location>
        <begin position="270"/>
        <end position="297"/>
    </location>
</feature>
<comment type="caution">
    <text evidence="3">The sequence shown here is derived from an EMBL/GenBank/DDBJ whole genome shotgun (WGS) entry which is preliminary data.</text>
</comment>
<keyword evidence="4" id="KW-1185">Reference proteome</keyword>
<proteinExistence type="predicted"/>